<evidence type="ECO:0000313" key="1">
    <source>
        <dbReference type="EMBL" id="GBM22340.1"/>
    </source>
</evidence>
<keyword evidence="2" id="KW-1185">Reference proteome</keyword>
<evidence type="ECO:0000313" key="2">
    <source>
        <dbReference type="Proteomes" id="UP000499080"/>
    </source>
</evidence>
<name>A0A4Y2DZP3_ARAVE</name>
<gene>
    <name evidence="1" type="ORF">AVEN_182683_1</name>
</gene>
<accession>A0A4Y2DZP3</accession>
<sequence length="50" mass="5463">KTSSNIESCSPLSVMRINSCPLVAPDAHLSSFRLPSVEITNGRVFRFAVK</sequence>
<dbReference type="AlphaFoldDB" id="A0A4Y2DZP3"/>
<feature type="non-terminal residue" evidence="1">
    <location>
        <position position="1"/>
    </location>
</feature>
<reference evidence="1 2" key="1">
    <citation type="journal article" date="2019" name="Sci. Rep.">
        <title>Orb-weaving spider Araneus ventricosus genome elucidates the spidroin gene catalogue.</title>
        <authorList>
            <person name="Kono N."/>
            <person name="Nakamura H."/>
            <person name="Ohtoshi R."/>
            <person name="Moran D.A.P."/>
            <person name="Shinohara A."/>
            <person name="Yoshida Y."/>
            <person name="Fujiwara M."/>
            <person name="Mori M."/>
            <person name="Tomita M."/>
            <person name="Arakawa K."/>
        </authorList>
    </citation>
    <scope>NUCLEOTIDE SEQUENCE [LARGE SCALE GENOMIC DNA]</scope>
</reference>
<dbReference type="EMBL" id="BGPR01168521">
    <property type="protein sequence ID" value="GBM22340.1"/>
    <property type="molecule type" value="Genomic_DNA"/>
</dbReference>
<dbReference type="Proteomes" id="UP000499080">
    <property type="component" value="Unassembled WGS sequence"/>
</dbReference>
<comment type="caution">
    <text evidence="1">The sequence shown here is derived from an EMBL/GenBank/DDBJ whole genome shotgun (WGS) entry which is preliminary data.</text>
</comment>
<proteinExistence type="predicted"/>
<organism evidence="1 2">
    <name type="scientific">Araneus ventricosus</name>
    <name type="common">Orbweaver spider</name>
    <name type="synonym">Epeira ventricosa</name>
    <dbReference type="NCBI Taxonomy" id="182803"/>
    <lineage>
        <taxon>Eukaryota</taxon>
        <taxon>Metazoa</taxon>
        <taxon>Ecdysozoa</taxon>
        <taxon>Arthropoda</taxon>
        <taxon>Chelicerata</taxon>
        <taxon>Arachnida</taxon>
        <taxon>Araneae</taxon>
        <taxon>Araneomorphae</taxon>
        <taxon>Entelegynae</taxon>
        <taxon>Araneoidea</taxon>
        <taxon>Araneidae</taxon>
        <taxon>Araneus</taxon>
    </lineage>
</organism>
<protein>
    <submittedName>
        <fullName evidence="1">Uncharacterized protein</fullName>
    </submittedName>
</protein>